<comment type="caution">
    <text evidence="5">The sequence shown here is derived from an EMBL/GenBank/DDBJ whole genome shotgun (WGS) entry which is preliminary data.</text>
</comment>
<evidence type="ECO:0000259" key="4">
    <source>
        <dbReference type="Pfam" id="PF13193"/>
    </source>
</evidence>
<dbReference type="Gene3D" id="3.40.50.12780">
    <property type="entry name" value="N-terminal domain of ligase-like"/>
    <property type="match status" value="1"/>
</dbReference>
<organism evidence="5 6">
    <name type="scientific">Roseofilum casamattae BLCC-M143</name>
    <dbReference type="NCBI Taxonomy" id="3022442"/>
    <lineage>
        <taxon>Bacteria</taxon>
        <taxon>Bacillati</taxon>
        <taxon>Cyanobacteriota</taxon>
        <taxon>Cyanophyceae</taxon>
        <taxon>Desertifilales</taxon>
        <taxon>Desertifilaceae</taxon>
        <taxon>Roseofilum</taxon>
        <taxon>Roseofilum casamattae</taxon>
    </lineage>
</organism>
<name>A0ABT7C3R9_9CYAN</name>
<accession>A0ABT7C3R9</accession>
<dbReference type="EMBL" id="JAQOSQ010000035">
    <property type="protein sequence ID" value="MDJ1185464.1"/>
    <property type="molecule type" value="Genomic_DNA"/>
</dbReference>
<protein>
    <submittedName>
        <fullName evidence="5">2-succinylbenzoate--CoA ligase</fullName>
    </submittedName>
</protein>
<feature type="domain" description="AMP-binding enzyme C-terminal" evidence="4">
    <location>
        <begin position="356"/>
        <end position="430"/>
    </location>
</feature>
<dbReference type="Proteomes" id="UP001232992">
    <property type="component" value="Unassembled WGS sequence"/>
</dbReference>
<gene>
    <name evidence="5" type="ORF">PMH09_19950</name>
</gene>
<evidence type="ECO:0000313" key="5">
    <source>
        <dbReference type="EMBL" id="MDJ1185464.1"/>
    </source>
</evidence>
<dbReference type="Pfam" id="PF00501">
    <property type="entry name" value="AMP-binding"/>
    <property type="match status" value="1"/>
</dbReference>
<proteinExistence type="inferred from homology"/>
<dbReference type="InterPro" id="IPR042099">
    <property type="entry name" value="ANL_N_sf"/>
</dbReference>
<dbReference type="PANTHER" id="PTHR43201:SF5">
    <property type="entry name" value="MEDIUM-CHAIN ACYL-COA LIGASE ACSF2, MITOCHONDRIAL"/>
    <property type="match status" value="1"/>
</dbReference>
<dbReference type="InterPro" id="IPR000873">
    <property type="entry name" value="AMP-dep_synth/lig_dom"/>
</dbReference>
<evidence type="ECO:0000259" key="3">
    <source>
        <dbReference type="Pfam" id="PF00501"/>
    </source>
</evidence>
<dbReference type="Gene3D" id="3.30.300.30">
    <property type="match status" value="1"/>
</dbReference>
<reference evidence="5 6" key="1">
    <citation type="submission" date="2023-01" db="EMBL/GenBank/DDBJ databases">
        <title>Novel diversity within Roseofilum (Cyanobacteria; Desertifilaceae) from marine benthic mats with descriptions of four novel species.</title>
        <authorList>
            <person name="Wang Y."/>
            <person name="Berthold D.E."/>
            <person name="Hu J."/>
            <person name="Lefler F.W."/>
            <person name="Laughinghouse H.D. IV."/>
        </authorList>
    </citation>
    <scope>NUCLEOTIDE SEQUENCE [LARGE SCALE GENOMIC DNA]</scope>
    <source>
        <strain evidence="5 6">BLCC-M143</strain>
    </source>
</reference>
<evidence type="ECO:0000313" key="6">
    <source>
        <dbReference type="Proteomes" id="UP001232992"/>
    </source>
</evidence>
<keyword evidence="2 5" id="KW-0436">Ligase</keyword>
<dbReference type="InterPro" id="IPR045851">
    <property type="entry name" value="AMP-bd_C_sf"/>
</dbReference>
<feature type="domain" description="AMP-dependent synthetase/ligase" evidence="3">
    <location>
        <begin position="108"/>
        <end position="311"/>
    </location>
</feature>
<comment type="similarity">
    <text evidence="1">Belongs to the ATP-dependent AMP-binding enzyme family.</text>
</comment>
<dbReference type="PANTHER" id="PTHR43201">
    <property type="entry name" value="ACYL-COA SYNTHETASE"/>
    <property type="match status" value="1"/>
</dbReference>
<sequence>MAIELSVDSLQAIAPHSDRLYPLFRQKQQELLQYAVPPRILLNYSEPIAFLASFFAAVATESPVFLGNPHWTTAQWETVCELIQPELIWGTIPCSAIPGSPPPPFPGTIMIPTGGSSSTIRFAMHTWETLSASVRGFVSHFDRTPVNCCCTLPLYHVSGLMQAIRVLLTGGTLAIFPYYSIPLSYGKDPRNYPQKYFLSLVPTQLKRLLDRKTPVLSQFYAVLLGGGPAWPELLQQARAAGVPVALTYGMTETASQVATLHPQEFLQGNTSCGRTLPHARIIVTDEKGKSLPRGKTGRLAIAAESLALGYFPEPFSPNAQLLSDDIGYFDKEANLHILGRHSQTIVTGGEKVFPQEVESAIAGTQLVKDVAVIGVRDPDWGEMVVAFYVPVRRRITVEELQAAIAPHLSRYKQPKRWIALSQLPRSPHGKLDKRYLLLMTE</sequence>
<keyword evidence="6" id="KW-1185">Reference proteome</keyword>
<dbReference type="InterPro" id="IPR025110">
    <property type="entry name" value="AMP-bd_C"/>
</dbReference>
<dbReference type="GO" id="GO:0016874">
    <property type="term" value="F:ligase activity"/>
    <property type="evidence" value="ECO:0007669"/>
    <property type="project" value="UniProtKB-KW"/>
</dbReference>
<dbReference type="Pfam" id="PF13193">
    <property type="entry name" value="AMP-binding_C"/>
    <property type="match status" value="1"/>
</dbReference>
<dbReference type="SUPFAM" id="SSF56801">
    <property type="entry name" value="Acetyl-CoA synthetase-like"/>
    <property type="match status" value="1"/>
</dbReference>
<evidence type="ECO:0000256" key="1">
    <source>
        <dbReference type="ARBA" id="ARBA00006432"/>
    </source>
</evidence>
<evidence type="ECO:0000256" key="2">
    <source>
        <dbReference type="ARBA" id="ARBA00022598"/>
    </source>
</evidence>
<dbReference type="RefSeq" id="WP_283760105.1">
    <property type="nucleotide sequence ID" value="NZ_JAQOSQ010000035.1"/>
</dbReference>